<dbReference type="RefSeq" id="WP_379756686.1">
    <property type="nucleotide sequence ID" value="NZ_JBHSYB010000025.1"/>
</dbReference>
<dbReference type="InterPro" id="IPR046612">
    <property type="entry name" value="DUF6671"/>
</dbReference>
<evidence type="ECO:0000313" key="3">
    <source>
        <dbReference type="Proteomes" id="UP001597051"/>
    </source>
</evidence>
<comment type="caution">
    <text evidence="2">The sequence shown here is derived from an EMBL/GenBank/DDBJ whole genome shotgun (WGS) entry which is preliminary data.</text>
</comment>
<protein>
    <submittedName>
        <fullName evidence="2">DUF6671 family protein</fullName>
    </submittedName>
</protein>
<dbReference type="Pfam" id="PF20376">
    <property type="entry name" value="DUF6671"/>
    <property type="match status" value="1"/>
</dbReference>
<name>A0ABW3J0U1_9FLAO</name>
<feature type="domain" description="DUF6671" evidence="1">
    <location>
        <begin position="62"/>
        <end position="278"/>
    </location>
</feature>
<organism evidence="2 3">
    <name type="scientific">Flavobacterium myungsuense</name>
    <dbReference type="NCBI Taxonomy" id="651823"/>
    <lineage>
        <taxon>Bacteria</taxon>
        <taxon>Pseudomonadati</taxon>
        <taxon>Bacteroidota</taxon>
        <taxon>Flavobacteriia</taxon>
        <taxon>Flavobacteriales</taxon>
        <taxon>Flavobacteriaceae</taxon>
        <taxon>Flavobacterium</taxon>
    </lineage>
</organism>
<evidence type="ECO:0000313" key="2">
    <source>
        <dbReference type="EMBL" id="MFD0983926.1"/>
    </source>
</evidence>
<accession>A0ABW3J0U1</accession>
<proteinExistence type="predicted"/>
<sequence length="278" mass="31367">MFQGRTLLIATMHHKEKAIAPIFEKELGVKCFTSDKFDTDTLGTFSGEVARKNNALNTLREKCLFSIEKNDCDLVVASEGSFGSHPLIFFAPANEEMLMFKDIKNDVEIVVKAISTETNFNAAEIKNESELMQFANKVKFPSHGLILKPSENDFSKIVKGITDEVTLKNSFKEIMNEFGTAYVETDMRALYNPTRMELIEKVTLKLIKAIQSKCPNCNYPGFIVSESKPGLKCDLCHSPTRSILSDISKCKKCNYTTEQLYPNNKTTEDPMYCDFCNP</sequence>
<evidence type="ECO:0000259" key="1">
    <source>
        <dbReference type="Pfam" id="PF20376"/>
    </source>
</evidence>
<reference evidence="3" key="1">
    <citation type="journal article" date="2019" name="Int. J. Syst. Evol. Microbiol.">
        <title>The Global Catalogue of Microorganisms (GCM) 10K type strain sequencing project: providing services to taxonomists for standard genome sequencing and annotation.</title>
        <authorList>
            <consortium name="The Broad Institute Genomics Platform"/>
            <consortium name="The Broad Institute Genome Sequencing Center for Infectious Disease"/>
            <person name="Wu L."/>
            <person name="Ma J."/>
        </authorList>
    </citation>
    <scope>NUCLEOTIDE SEQUENCE [LARGE SCALE GENOMIC DNA]</scope>
    <source>
        <strain evidence="3">CECT 7649</strain>
    </source>
</reference>
<gene>
    <name evidence="2" type="ORF">ACFQ0S_05485</name>
</gene>
<keyword evidence="3" id="KW-1185">Reference proteome</keyword>
<dbReference type="Proteomes" id="UP001597051">
    <property type="component" value="Unassembled WGS sequence"/>
</dbReference>
<dbReference type="EMBL" id="JBHTIZ010000013">
    <property type="protein sequence ID" value="MFD0983926.1"/>
    <property type="molecule type" value="Genomic_DNA"/>
</dbReference>